<proteinExistence type="inferred from homology"/>
<name>A0A6N1VEM9_9HYPH</name>
<evidence type="ECO:0000256" key="9">
    <source>
        <dbReference type="SAM" id="Phobius"/>
    </source>
</evidence>
<comment type="similarity">
    <text evidence="8">Belongs to the TsuA/YedE (TC 9.B.102) family.</text>
</comment>
<dbReference type="KEGG" id="orm:HTY61_03430"/>
<evidence type="ECO:0000256" key="6">
    <source>
        <dbReference type="ARBA" id="ARBA00022989"/>
    </source>
</evidence>
<gene>
    <name evidence="10" type="ORF">HTY61_03430</name>
</gene>
<feature type="transmembrane region" description="Helical" evidence="9">
    <location>
        <begin position="124"/>
        <end position="141"/>
    </location>
</feature>
<feature type="transmembrane region" description="Helical" evidence="9">
    <location>
        <begin position="53"/>
        <end position="77"/>
    </location>
</feature>
<dbReference type="GO" id="GO:0005886">
    <property type="term" value="C:plasma membrane"/>
    <property type="evidence" value="ECO:0007669"/>
    <property type="project" value="UniProtKB-SubCell"/>
</dbReference>
<comment type="subcellular location">
    <subcellularLocation>
        <location evidence="1">Cell inner membrane</location>
        <topology evidence="1">Multi-pass membrane protein</topology>
    </subcellularLocation>
</comment>
<feature type="transmembrane region" description="Helical" evidence="9">
    <location>
        <begin position="89"/>
        <end position="112"/>
    </location>
</feature>
<feature type="transmembrane region" description="Helical" evidence="9">
    <location>
        <begin position="199"/>
        <end position="218"/>
    </location>
</feature>
<dbReference type="InterPro" id="IPR007272">
    <property type="entry name" value="Sulf_transp_TsuA/YedE"/>
</dbReference>
<keyword evidence="7 9" id="KW-0472">Membrane</keyword>
<feature type="transmembrane region" description="Helical" evidence="9">
    <location>
        <begin position="295"/>
        <end position="318"/>
    </location>
</feature>
<organism evidence="10 11">
    <name type="scientific">Oricola thermophila</name>
    <dbReference type="NCBI Taxonomy" id="2742145"/>
    <lineage>
        <taxon>Bacteria</taxon>
        <taxon>Pseudomonadati</taxon>
        <taxon>Pseudomonadota</taxon>
        <taxon>Alphaproteobacteria</taxon>
        <taxon>Hyphomicrobiales</taxon>
        <taxon>Ahrensiaceae</taxon>
        <taxon>Oricola</taxon>
    </lineage>
</organism>
<keyword evidence="4" id="KW-0997">Cell inner membrane</keyword>
<feature type="transmembrane region" description="Helical" evidence="9">
    <location>
        <begin position="174"/>
        <end position="194"/>
    </location>
</feature>
<accession>A0A6N1VEM9</accession>
<evidence type="ECO:0000313" key="11">
    <source>
        <dbReference type="Proteomes" id="UP000509367"/>
    </source>
</evidence>
<keyword evidence="5 9" id="KW-0812">Transmembrane</keyword>
<dbReference type="AlphaFoldDB" id="A0A6N1VEM9"/>
<keyword evidence="6 9" id="KW-1133">Transmembrane helix</keyword>
<evidence type="ECO:0000313" key="10">
    <source>
        <dbReference type="EMBL" id="QKV17589.1"/>
    </source>
</evidence>
<feature type="transmembrane region" description="Helical" evidence="9">
    <location>
        <begin position="261"/>
        <end position="283"/>
    </location>
</feature>
<keyword evidence="2" id="KW-0813">Transport</keyword>
<evidence type="ECO:0000256" key="8">
    <source>
        <dbReference type="ARBA" id="ARBA00035655"/>
    </source>
</evidence>
<protein>
    <submittedName>
        <fullName evidence="10">YeeE/YedE family protein</fullName>
    </submittedName>
</protein>
<keyword evidence="11" id="KW-1185">Reference proteome</keyword>
<evidence type="ECO:0000256" key="7">
    <source>
        <dbReference type="ARBA" id="ARBA00023136"/>
    </source>
</evidence>
<evidence type="ECO:0000256" key="1">
    <source>
        <dbReference type="ARBA" id="ARBA00004429"/>
    </source>
</evidence>
<dbReference type="Proteomes" id="UP000509367">
    <property type="component" value="Chromosome"/>
</dbReference>
<evidence type="ECO:0000256" key="4">
    <source>
        <dbReference type="ARBA" id="ARBA00022519"/>
    </source>
</evidence>
<evidence type="ECO:0000256" key="3">
    <source>
        <dbReference type="ARBA" id="ARBA00022475"/>
    </source>
</evidence>
<dbReference type="EMBL" id="CP054836">
    <property type="protein sequence ID" value="QKV17589.1"/>
    <property type="molecule type" value="Genomic_DNA"/>
</dbReference>
<evidence type="ECO:0000256" key="5">
    <source>
        <dbReference type="ARBA" id="ARBA00022692"/>
    </source>
</evidence>
<dbReference type="PANTHER" id="PTHR30574:SF1">
    <property type="entry name" value="SULPHUR TRANSPORT DOMAIN-CONTAINING PROTEIN"/>
    <property type="match status" value="1"/>
</dbReference>
<feature type="transmembrane region" description="Helical" evidence="9">
    <location>
        <begin position="324"/>
        <end position="348"/>
    </location>
</feature>
<keyword evidence="3" id="KW-1003">Cell membrane</keyword>
<feature type="transmembrane region" description="Helical" evidence="9">
    <location>
        <begin position="14"/>
        <end position="32"/>
    </location>
</feature>
<dbReference type="PANTHER" id="PTHR30574">
    <property type="entry name" value="INNER MEMBRANE PROTEIN YEDE"/>
    <property type="match status" value="1"/>
</dbReference>
<dbReference type="RefSeq" id="WP_175275486.1">
    <property type="nucleotide sequence ID" value="NZ_CP054836.1"/>
</dbReference>
<sequence>MDFVPLIDAIGEPATFAVIGLALGLAFGVLAERTGFCTRSAALELSNGKPGRMLPLWLVAFAAAILATQALVAAGAVDLSDTRFFGTAQSLSGAVIGGTLFGGGMVLTRGCASRLLVLGSSGNLRAVFSIAVIAVVAWATYQGPLVPIRNSVAGLLMTSSIGTNDLAAVTGTGAYTGLGAGLLLAILAGTVAVLRGLPVLQAIAGIAIGGLIAAGWYLTYHFSLQVFEPVQADSLSFMRPLANTLNFAASGGDESFLSMDVGLFAGTVLGALAASILSGSFRIRTFAEPGTPHWLRYAAGSVLMGFGGILAVGCTIGAGFTGGAVMAISSLFALASMILSAMITDRLVDRNRRSRPQRSATAMAAR</sequence>
<evidence type="ECO:0000256" key="2">
    <source>
        <dbReference type="ARBA" id="ARBA00022448"/>
    </source>
</evidence>
<reference evidence="10 11" key="1">
    <citation type="submission" date="2020-06" db="EMBL/GenBank/DDBJ databases">
        <title>Oricola thermophila sp. nov. isolated from a tidal sediments.</title>
        <authorList>
            <person name="Kwon K.K."/>
            <person name="Yang S.-H."/>
            <person name="Park M.-J."/>
        </authorList>
    </citation>
    <scope>NUCLEOTIDE SEQUENCE [LARGE SCALE GENOMIC DNA]</scope>
    <source>
        <strain evidence="10 11">MEBiC13590</strain>
    </source>
</reference>
<dbReference type="Pfam" id="PF04143">
    <property type="entry name" value="Sulf_transp"/>
    <property type="match status" value="1"/>
</dbReference>